<evidence type="ECO:0000313" key="2">
    <source>
        <dbReference type="EMBL" id="CAB1444833.1"/>
    </source>
</evidence>
<organism evidence="2 3">
    <name type="scientific">Pleuronectes platessa</name>
    <name type="common">European plaice</name>
    <dbReference type="NCBI Taxonomy" id="8262"/>
    <lineage>
        <taxon>Eukaryota</taxon>
        <taxon>Metazoa</taxon>
        <taxon>Chordata</taxon>
        <taxon>Craniata</taxon>
        <taxon>Vertebrata</taxon>
        <taxon>Euteleostomi</taxon>
        <taxon>Actinopterygii</taxon>
        <taxon>Neopterygii</taxon>
        <taxon>Teleostei</taxon>
        <taxon>Neoteleostei</taxon>
        <taxon>Acanthomorphata</taxon>
        <taxon>Carangaria</taxon>
        <taxon>Pleuronectiformes</taxon>
        <taxon>Pleuronectoidei</taxon>
        <taxon>Pleuronectidae</taxon>
        <taxon>Pleuronectes</taxon>
    </lineage>
</organism>
<feature type="region of interest" description="Disordered" evidence="1">
    <location>
        <begin position="85"/>
        <end position="117"/>
    </location>
</feature>
<dbReference type="Proteomes" id="UP001153269">
    <property type="component" value="Unassembled WGS sequence"/>
</dbReference>
<reference evidence="2" key="1">
    <citation type="submission" date="2020-03" db="EMBL/GenBank/DDBJ databases">
        <authorList>
            <person name="Weist P."/>
        </authorList>
    </citation>
    <scope>NUCLEOTIDE SEQUENCE</scope>
</reference>
<keyword evidence="3" id="KW-1185">Reference proteome</keyword>
<protein>
    <submittedName>
        <fullName evidence="2">Uncharacterized protein</fullName>
    </submittedName>
</protein>
<evidence type="ECO:0000256" key="1">
    <source>
        <dbReference type="SAM" id="MobiDB-lite"/>
    </source>
</evidence>
<comment type="caution">
    <text evidence="2">The sequence shown here is derived from an EMBL/GenBank/DDBJ whole genome shotgun (WGS) entry which is preliminary data.</text>
</comment>
<dbReference type="EMBL" id="CADEAL010003464">
    <property type="protein sequence ID" value="CAB1444833.1"/>
    <property type="molecule type" value="Genomic_DNA"/>
</dbReference>
<feature type="compositionally biased region" description="Basic and acidic residues" evidence="1">
    <location>
        <begin position="85"/>
        <end position="108"/>
    </location>
</feature>
<accession>A0A9N7VA96</accession>
<sequence>MPSQAQNLIPIENLWQDLKIAVHRRSPSNLTELHLFVAKKEWTNLPSLDVAKLKAIRMWMAAKYRHRQDVQQCIQEQRASMKEVLEDTRLVTPAREKEGCTGQDEERGVQIPQSEDY</sequence>
<name>A0A9N7VA96_PLEPL</name>
<dbReference type="AlphaFoldDB" id="A0A9N7VA96"/>
<feature type="non-terminal residue" evidence="2">
    <location>
        <position position="117"/>
    </location>
</feature>
<gene>
    <name evidence="2" type="ORF">PLEPLA_LOCUS32551</name>
</gene>
<proteinExistence type="predicted"/>
<evidence type="ECO:0000313" key="3">
    <source>
        <dbReference type="Proteomes" id="UP001153269"/>
    </source>
</evidence>